<name>E6Q4Z2_9ZZZZ</name>
<organism evidence="9">
    <name type="scientific">mine drainage metagenome</name>
    <dbReference type="NCBI Taxonomy" id="410659"/>
    <lineage>
        <taxon>unclassified sequences</taxon>
        <taxon>metagenomes</taxon>
        <taxon>ecological metagenomes</taxon>
    </lineage>
</organism>
<dbReference type="PANTHER" id="PTHR33653:SF1">
    <property type="entry name" value="RIBONUCLEASE VAPC2"/>
    <property type="match status" value="1"/>
</dbReference>
<dbReference type="HAMAP" id="MF_00265">
    <property type="entry name" value="VapC_Nob1"/>
    <property type="match status" value="1"/>
</dbReference>
<keyword evidence="5" id="KW-0378">Hydrolase</keyword>
<evidence type="ECO:0000313" key="9">
    <source>
        <dbReference type="EMBL" id="CBI02253.1"/>
    </source>
</evidence>
<evidence type="ECO:0000256" key="7">
    <source>
        <dbReference type="ARBA" id="ARBA00038093"/>
    </source>
</evidence>
<dbReference type="InterPro" id="IPR022907">
    <property type="entry name" value="VapC_family"/>
</dbReference>
<dbReference type="GO" id="GO:0046872">
    <property type="term" value="F:metal ion binding"/>
    <property type="evidence" value="ECO:0007669"/>
    <property type="project" value="UniProtKB-KW"/>
</dbReference>
<dbReference type="GO" id="GO:0004540">
    <property type="term" value="F:RNA nuclease activity"/>
    <property type="evidence" value="ECO:0007669"/>
    <property type="project" value="InterPro"/>
</dbReference>
<dbReference type="PANTHER" id="PTHR33653">
    <property type="entry name" value="RIBONUCLEASE VAPC2"/>
    <property type="match status" value="1"/>
</dbReference>
<sequence>MIIDTSALVAILRDEPDAARYAEAIAGARERRVSAATYVETAAVIDGAGDAIASRRLDELFREARIIIEPVTASQAQLARQAYRDFGKGRGHAAKLNFGDCFAYALASERSEPLLFKGEDFARTDVACAL</sequence>
<dbReference type="Pfam" id="PF01850">
    <property type="entry name" value="PIN"/>
    <property type="match status" value="1"/>
</dbReference>
<reference evidence="9" key="1">
    <citation type="submission" date="2009-10" db="EMBL/GenBank/DDBJ databases">
        <title>Diversity of trophic interactions inside an arsenic-rich microbial ecosystem.</title>
        <authorList>
            <person name="Bertin P.N."/>
            <person name="Heinrich-Salmeron A."/>
            <person name="Pelletier E."/>
            <person name="Goulhen-Chollet F."/>
            <person name="Arsene-Ploetze F."/>
            <person name="Gallien S."/>
            <person name="Calteau A."/>
            <person name="Vallenet D."/>
            <person name="Casiot C."/>
            <person name="Chane-Woon-Ming B."/>
            <person name="Giloteaux L."/>
            <person name="Barakat M."/>
            <person name="Bonnefoy V."/>
            <person name="Bruneel O."/>
            <person name="Chandler M."/>
            <person name="Cleiss J."/>
            <person name="Duran R."/>
            <person name="Elbaz-Poulichet F."/>
            <person name="Fonknechten N."/>
            <person name="Lauga B."/>
            <person name="Mornico D."/>
            <person name="Ortet P."/>
            <person name="Schaeffer C."/>
            <person name="Siguier P."/>
            <person name="Alexander Thil Smith A."/>
            <person name="Van Dorsselaer A."/>
            <person name="Weissenbach J."/>
            <person name="Medigue C."/>
            <person name="Le Paslier D."/>
        </authorList>
    </citation>
    <scope>NUCLEOTIDE SEQUENCE</scope>
</reference>
<dbReference type="GO" id="GO:0016787">
    <property type="term" value="F:hydrolase activity"/>
    <property type="evidence" value="ECO:0007669"/>
    <property type="project" value="UniProtKB-KW"/>
</dbReference>
<dbReference type="AlphaFoldDB" id="E6Q4Z2"/>
<dbReference type="CDD" id="cd09871">
    <property type="entry name" value="PIN_MtVapC28-VapC30-like"/>
    <property type="match status" value="1"/>
</dbReference>
<dbReference type="Gene3D" id="3.40.50.1010">
    <property type="entry name" value="5'-nuclease"/>
    <property type="match status" value="1"/>
</dbReference>
<comment type="caution">
    <text evidence="9">The sequence shown here is derived from an EMBL/GenBank/DDBJ whole genome shotgun (WGS) entry which is preliminary data.</text>
</comment>
<evidence type="ECO:0000256" key="4">
    <source>
        <dbReference type="ARBA" id="ARBA00022723"/>
    </source>
</evidence>
<keyword evidence="2" id="KW-1277">Toxin-antitoxin system</keyword>
<dbReference type="InterPro" id="IPR029060">
    <property type="entry name" value="PIN-like_dom_sf"/>
</dbReference>
<evidence type="ECO:0000256" key="3">
    <source>
        <dbReference type="ARBA" id="ARBA00022722"/>
    </source>
</evidence>
<keyword evidence="4" id="KW-0479">Metal-binding</keyword>
<comment type="cofactor">
    <cofactor evidence="1">
        <name>Mg(2+)</name>
        <dbReference type="ChEBI" id="CHEBI:18420"/>
    </cofactor>
</comment>
<evidence type="ECO:0000256" key="6">
    <source>
        <dbReference type="ARBA" id="ARBA00022842"/>
    </source>
</evidence>
<dbReference type="EMBL" id="CABO01000032">
    <property type="protein sequence ID" value="CBI02253.1"/>
    <property type="molecule type" value="Genomic_DNA"/>
</dbReference>
<keyword evidence="3" id="KW-0540">Nuclease</keyword>
<dbReference type="SUPFAM" id="SSF88723">
    <property type="entry name" value="PIN domain-like"/>
    <property type="match status" value="1"/>
</dbReference>
<proteinExistence type="inferred from homology"/>
<accession>E6Q4Z2</accession>
<gene>
    <name evidence="9" type="ORF">CARN4_0978</name>
</gene>
<dbReference type="InterPro" id="IPR050556">
    <property type="entry name" value="Type_II_TA_system_RNase"/>
</dbReference>
<comment type="similarity">
    <text evidence="7">Belongs to the PINc/VapC protein family.</text>
</comment>
<keyword evidence="6" id="KW-0460">Magnesium</keyword>
<evidence type="ECO:0000259" key="8">
    <source>
        <dbReference type="Pfam" id="PF01850"/>
    </source>
</evidence>
<dbReference type="InterPro" id="IPR002716">
    <property type="entry name" value="PIN_dom"/>
</dbReference>
<evidence type="ECO:0000256" key="2">
    <source>
        <dbReference type="ARBA" id="ARBA00022649"/>
    </source>
</evidence>
<evidence type="ECO:0000256" key="1">
    <source>
        <dbReference type="ARBA" id="ARBA00001946"/>
    </source>
</evidence>
<protein>
    <recommendedName>
        <fullName evidence="8">PIN domain-containing protein</fullName>
    </recommendedName>
</protein>
<feature type="domain" description="PIN" evidence="8">
    <location>
        <begin position="1"/>
        <end position="125"/>
    </location>
</feature>
<evidence type="ECO:0000256" key="5">
    <source>
        <dbReference type="ARBA" id="ARBA00022801"/>
    </source>
</evidence>